<dbReference type="EMBL" id="AZFX01000094">
    <property type="protein sequence ID" value="KRM08079.1"/>
    <property type="molecule type" value="Genomic_DNA"/>
</dbReference>
<dbReference type="PANTHER" id="PTHR43046:SF14">
    <property type="entry name" value="MUTT_NUDIX FAMILY PROTEIN"/>
    <property type="match status" value="1"/>
</dbReference>
<sequence length="157" mass="18070">MAKHFPEKALFLNMVMIEDGDQVLVENRRKPDWPGITFPGGHVEPNESFVASAVREAREETGLEIAKLQLVGLCQYLDQSAEDVDFRRVIYFYRTQTFKGELKASREGEVYWMPRKKLREVQLGGGMSDFLTVFETPEISELIYLTDQMGHSTTQFN</sequence>
<dbReference type="PROSITE" id="PS51462">
    <property type="entry name" value="NUDIX"/>
    <property type="match status" value="1"/>
</dbReference>
<dbReference type="Pfam" id="PF00293">
    <property type="entry name" value="NUDIX"/>
    <property type="match status" value="1"/>
</dbReference>
<dbReference type="Proteomes" id="UP000051315">
    <property type="component" value="Unassembled WGS sequence"/>
</dbReference>
<evidence type="ECO:0000313" key="5">
    <source>
        <dbReference type="Proteomes" id="UP000051315"/>
    </source>
</evidence>
<dbReference type="Gene3D" id="3.90.79.10">
    <property type="entry name" value="Nucleoside Triphosphate Pyrophosphohydrolase"/>
    <property type="match status" value="1"/>
</dbReference>
<dbReference type="CDD" id="cd18875">
    <property type="entry name" value="NUDIX_Hydrolase"/>
    <property type="match status" value="1"/>
</dbReference>
<evidence type="ECO:0000256" key="2">
    <source>
        <dbReference type="ARBA" id="ARBA00022801"/>
    </source>
</evidence>
<keyword evidence="2" id="KW-0378">Hydrolase</keyword>
<dbReference type="InterPro" id="IPR000086">
    <property type="entry name" value="NUDIX_hydrolase_dom"/>
</dbReference>
<gene>
    <name evidence="4" type="ORF">FC15_GL000759</name>
</gene>
<protein>
    <recommendedName>
        <fullName evidence="3">Nudix hydrolase domain-containing protein</fullName>
    </recommendedName>
</protein>
<comment type="caution">
    <text evidence="4">The sequence shown here is derived from an EMBL/GenBank/DDBJ whole genome shotgun (WGS) entry which is preliminary data.</text>
</comment>
<dbReference type="STRING" id="1423735.FC15_GL000759"/>
<evidence type="ECO:0000313" key="4">
    <source>
        <dbReference type="EMBL" id="KRM08079.1"/>
    </source>
</evidence>
<dbReference type="PATRIC" id="fig|1423735.3.peg.790"/>
<proteinExistence type="predicted"/>
<keyword evidence="5" id="KW-1185">Reference proteome</keyword>
<reference evidence="4 5" key="1">
    <citation type="journal article" date="2015" name="Genome Announc.">
        <title>Expanding the biotechnology potential of lactobacilli through comparative genomics of 213 strains and associated genera.</title>
        <authorList>
            <person name="Sun Z."/>
            <person name="Harris H.M."/>
            <person name="McCann A."/>
            <person name="Guo C."/>
            <person name="Argimon S."/>
            <person name="Zhang W."/>
            <person name="Yang X."/>
            <person name="Jeffery I.B."/>
            <person name="Cooney J.C."/>
            <person name="Kagawa T.F."/>
            <person name="Liu W."/>
            <person name="Song Y."/>
            <person name="Salvetti E."/>
            <person name="Wrobel A."/>
            <person name="Rasinkangas P."/>
            <person name="Parkhill J."/>
            <person name="Rea M.C."/>
            <person name="O'Sullivan O."/>
            <person name="Ritari J."/>
            <person name="Douillard F.P."/>
            <person name="Paul Ross R."/>
            <person name="Yang R."/>
            <person name="Briner A.E."/>
            <person name="Felis G.E."/>
            <person name="de Vos W.M."/>
            <person name="Barrangou R."/>
            <person name="Klaenhammer T.R."/>
            <person name="Caufield P.W."/>
            <person name="Cui Y."/>
            <person name="Zhang H."/>
            <person name="O'Toole P.W."/>
        </authorList>
    </citation>
    <scope>NUCLEOTIDE SEQUENCE [LARGE SCALE GENOMIC DNA]</scope>
    <source>
        <strain evidence="4 5">DSM 17758</strain>
    </source>
</reference>
<comment type="cofactor">
    <cofactor evidence="1">
        <name>Mg(2+)</name>
        <dbReference type="ChEBI" id="CHEBI:18420"/>
    </cofactor>
</comment>
<evidence type="ECO:0000259" key="3">
    <source>
        <dbReference type="PROSITE" id="PS51462"/>
    </source>
</evidence>
<dbReference type="SUPFAM" id="SSF55811">
    <property type="entry name" value="Nudix"/>
    <property type="match status" value="1"/>
</dbReference>
<dbReference type="InterPro" id="IPR015797">
    <property type="entry name" value="NUDIX_hydrolase-like_dom_sf"/>
</dbReference>
<evidence type="ECO:0000256" key="1">
    <source>
        <dbReference type="ARBA" id="ARBA00001946"/>
    </source>
</evidence>
<dbReference type="GO" id="GO:0016787">
    <property type="term" value="F:hydrolase activity"/>
    <property type="evidence" value="ECO:0007669"/>
    <property type="project" value="UniProtKB-KW"/>
</dbReference>
<feature type="domain" description="Nudix hydrolase" evidence="3">
    <location>
        <begin position="6"/>
        <end position="145"/>
    </location>
</feature>
<dbReference type="OrthoDB" id="9008185at2"/>
<dbReference type="RefSeq" id="WP_146979109.1">
    <property type="nucleotide sequence ID" value="NZ_AZFX01000094.1"/>
</dbReference>
<name>A0A0R1VRJ4_9LACO</name>
<organism evidence="4 5">
    <name type="scientific">Lapidilactobacillus concavus DSM 17758</name>
    <dbReference type="NCBI Taxonomy" id="1423735"/>
    <lineage>
        <taxon>Bacteria</taxon>
        <taxon>Bacillati</taxon>
        <taxon>Bacillota</taxon>
        <taxon>Bacilli</taxon>
        <taxon>Lactobacillales</taxon>
        <taxon>Lactobacillaceae</taxon>
        <taxon>Lapidilactobacillus</taxon>
    </lineage>
</organism>
<dbReference type="AlphaFoldDB" id="A0A0R1VRJ4"/>
<dbReference type="PANTHER" id="PTHR43046">
    <property type="entry name" value="GDP-MANNOSE MANNOSYL HYDROLASE"/>
    <property type="match status" value="1"/>
</dbReference>
<accession>A0A0R1VRJ4</accession>